<feature type="domain" description="VWA-like" evidence="2">
    <location>
        <begin position="293"/>
        <end position="420"/>
    </location>
</feature>
<evidence type="ECO:0000259" key="2">
    <source>
        <dbReference type="Pfam" id="PF09967"/>
    </source>
</evidence>
<evidence type="ECO:0000256" key="1">
    <source>
        <dbReference type="SAM" id="MobiDB-lite"/>
    </source>
</evidence>
<name>A0A6J5LAC9_9CAUD</name>
<dbReference type="InterPro" id="IPR036465">
    <property type="entry name" value="vWFA_dom_sf"/>
</dbReference>
<feature type="domain" description="Putative metallopeptidase" evidence="3">
    <location>
        <begin position="31"/>
        <end position="285"/>
    </location>
</feature>
<dbReference type="InterPro" id="IPR018698">
    <property type="entry name" value="VWA-like_dom"/>
</dbReference>
<dbReference type="PANTHER" id="PTHR38730">
    <property type="entry name" value="SLL7028 PROTEIN"/>
    <property type="match status" value="1"/>
</dbReference>
<dbReference type="Pfam" id="PF09967">
    <property type="entry name" value="DUF2201"/>
    <property type="match status" value="1"/>
</dbReference>
<evidence type="ECO:0000313" key="4">
    <source>
        <dbReference type="EMBL" id="CAB4130253.1"/>
    </source>
</evidence>
<gene>
    <name evidence="4" type="ORF">UFOVP116_346</name>
</gene>
<dbReference type="Pfam" id="PF13203">
    <property type="entry name" value="DUF2201_N"/>
    <property type="match status" value="1"/>
</dbReference>
<dbReference type="SUPFAM" id="SSF53300">
    <property type="entry name" value="vWA-like"/>
    <property type="match status" value="1"/>
</dbReference>
<dbReference type="Gene3D" id="3.40.50.410">
    <property type="entry name" value="von Willebrand factor, type A domain"/>
    <property type="match status" value="1"/>
</dbReference>
<evidence type="ECO:0000259" key="3">
    <source>
        <dbReference type="Pfam" id="PF13203"/>
    </source>
</evidence>
<accession>A0A6J5LAC9</accession>
<proteinExistence type="predicted"/>
<organism evidence="4">
    <name type="scientific">uncultured Caudovirales phage</name>
    <dbReference type="NCBI Taxonomy" id="2100421"/>
    <lineage>
        <taxon>Viruses</taxon>
        <taxon>Duplodnaviria</taxon>
        <taxon>Heunggongvirae</taxon>
        <taxon>Uroviricota</taxon>
        <taxon>Caudoviricetes</taxon>
        <taxon>Peduoviridae</taxon>
        <taxon>Maltschvirus</taxon>
        <taxon>Maltschvirus maltsch</taxon>
    </lineage>
</organism>
<feature type="region of interest" description="Disordered" evidence="1">
    <location>
        <begin position="178"/>
        <end position="210"/>
    </location>
</feature>
<dbReference type="PANTHER" id="PTHR38730:SF1">
    <property type="entry name" value="SLL7028 PROTEIN"/>
    <property type="match status" value="1"/>
</dbReference>
<reference evidence="4" key="1">
    <citation type="submission" date="2020-04" db="EMBL/GenBank/DDBJ databases">
        <authorList>
            <person name="Chiriac C."/>
            <person name="Salcher M."/>
            <person name="Ghai R."/>
            <person name="Kavagutti S V."/>
        </authorList>
    </citation>
    <scope>NUCLEOTIDE SEQUENCE</scope>
</reference>
<protein>
    <submittedName>
        <fullName evidence="4">VWFA domain containing protein</fullName>
    </submittedName>
</protein>
<dbReference type="EMBL" id="LR796237">
    <property type="protein sequence ID" value="CAB4130253.1"/>
    <property type="molecule type" value="Genomic_DNA"/>
</dbReference>
<dbReference type="InterPro" id="IPR025154">
    <property type="entry name" value="Put_metallopeptidase_dom"/>
</dbReference>
<sequence>MSGTRTTATKKFKATTSDKIDTKVDAAARDKLITARIGLLLRTPFFGNMATRLSLVNGDSWLTTAATDGRNFYYNSSFINALPPKQVEFLFGHEILHNIYDHLGRVGSRDPQLSNIAQDYVVNADLIDQKVGEMITVVEILHDKKYVGMCWEEVYDLLYQNAKKISIDDLLDKMLDDHLDPAEGESSNPNGNKGEGQNGRPASLSEEERKKVRDEIKEAMIAAAHASGSGNLPGGVKRLLSDLTAPRMDWRELLQQQIESTIKNDFSWMRPSRRGWHQDAIMPGMKPGTTIDVVVAIDTSGSITNDDLKLFCGEIKGIMDSYTEYKIHVITWDTEVYNPQLFTSDNMADIAGYEPMGGGGTNPHCVWDWLREHDIEPKKLIMFTDFDFYKWHPEEVEQYCDTVWIIKGNEGAAPTFGVTAHFDNTTAKK</sequence>